<protein>
    <submittedName>
        <fullName evidence="1">Uncharacterized protein</fullName>
    </submittedName>
</protein>
<dbReference type="InterPro" id="IPR011050">
    <property type="entry name" value="Pectin_lyase_fold/virulence"/>
</dbReference>
<dbReference type="Gene3D" id="2.160.20.10">
    <property type="entry name" value="Single-stranded right-handed beta-helix, Pectin lyase-like"/>
    <property type="match status" value="1"/>
</dbReference>
<accession>A0A380WA49</accession>
<gene>
    <name evidence="1" type="ORF">NCTC12722_02220</name>
</gene>
<dbReference type="EMBL" id="UIGB01000001">
    <property type="protein sequence ID" value="SUU85015.1"/>
    <property type="molecule type" value="Genomic_DNA"/>
</dbReference>
<dbReference type="RefSeq" id="WP_002715840.1">
    <property type="nucleotide sequence ID" value="NZ_UFSI01000001.1"/>
</dbReference>
<evidence type="ECO:0000313" key="2">
    <source>
        <dbReference type="Proteomes" id="UP000254343"/>
    </source>
</evidence>
<evidence type="ECO:0000313" key="1">
    <source>
        <dbReference type="EMBL" id="SUU85015.1"/>
    </source>
</evidence>
<dbReference type="Proteomes" id="UP000254343">
    <property type="component" value="Unassembled WGS sequence"/>
</dbReference>
<proteinExistence type="predicted"/>
<dbReference type="SUPFAM" id="SSF51126">
    <property type="entry name" value="Pectin lyase-like"/>
    <property type="match status" value="1"/>
</dbReference>
<organism evidence="1 2">
    <name type="scientific">Afipia felis</name>
    <name type="common">Cat scratch disease bacillus</name>
    <dbReference type="NCBI Taxonomy" id="1035"/>
    <lineage>
        <taxon>Bacteria</taxon>
        <taxon>Pseudomonadati</taxon>
        <taxon>Pseudomonadota</taxon>
        <taxon>Alphaproteobacteria</taxon>
        <taxon>Hyphomicrobiales</taxon>
        <taxon>Nitrobacteraceae</taxon>
        <taxon>Afipia</taxon>
    </lineage>
</organism>
<dbReference type="InterPro" id="IPR012334">
    <property type="entry name" value="Pectin_lyas_fold"/>
</dbReference>
<sequence length="325" mass="33054">MKHLWPKDLLCSVLLPRFTGQVTIRHNATSLWLPGEADITFDNGDQIQVVSDASGNWRVIDIQKNLAPARGKLTANRTYYVRTDGSDSNNGLANTSGGAFLTIQKAIDVALGTLDFGGFTVTIQLADGSYTVSSLAIGSGVGLLSPASLVIRGNNTTPGNVKVSGTGNAFAAESANAICTILDMEVSSSGSGTSCFRSSAGGQIFFGNVRFAATGSGGHITVTEGGAVQAVSNYEIVGGSTYHAQIAGGMFRATGRNITLTGTPAFSGAYIAATRCGSAIVFGCTYTGSATGKSYDAQTNAVVSALGATLPGDVAGTTSTGGQYA</sequence>
<name>A0A380WA49_AFIFE</name>
<reference evidence="1 2" key="1">
    <citation type="submission" date="2018-06" db="EMBL/GenBank/DDBJ databases">
        <authorList>
            <consortium name="Pathogen Informatics"/>
            <person name="Doyle S."/>
        </authorList>
    </citation>
    <scope>NUCLEOTIDE SEQUENCE [LARGE SCALE GENOMIC DNA]</scope>
    <source>
        <strain evidence="1 2">NCTC12722</strain>
    </source>
</reference>
<dbReference type="AlphaFoldDB" id="A0A380WA49"/>
<dbReference type="OrthoDB" id="564699at2"/>